<dbReference type="Proteomes" id="UP001596037">
    <property type="component" value="Unassembled WGS sequence"/>
</dbReference>
<dbReference type="PANTHER" id="PTHR38731">
    <property type="entry name" value="LIPL45-RELATED LIPOPROTEIN-RELATED"/>
    <property type="match status" value="1"/>
</dbReference>
<proteinExistence type="predicted"/>
<keyword evidence="4" id="KW-1185">Reference proteome</keyword>
<dbReference type="PANTHER" id="PTHR38731:SF3">
    <property type="entry name" value="BLL6125 PROTEIN"/>
    <property type="match status" value="1"/>
</dbReference>
<sequence>MFLFSRRSLLSAAATVGGLALARRGMAQVGSGGTGISPAASIGTADLVTGAVTLYRDGQPPVPLESGASLQQGDQVETGAGAEVHLAFGDGGYLALRADSNLKINRYVVTGEATDIAAMTLVRGALRSVTGWIGKLDPQRYRIFAGAATISVRGTDHEVVLVQPQGGLPDAEPGVHDRVNEGATVLRSAGSAVDVAQGAAGYAPRGAAPRLNASVPAFFDRLRTPQDARVETQAREAQRRIEGRLRQLGRLGAGERFEQYRERLQARRRGRAAPVANPLPLSREQRRAAREQRRRARAGKQPPPAQR</sequence>
<dbReference type="RefSeq" id="WP_376849693.1">
    <property type="nucleotide sequence ID" value="NZ_JBHSMF010000006.1"/>
</dbReference>
<dbReference type="InterPro" id="IPR006860">
    <property type="entry name" value="FecR"/>
</dbReference>
<dbReference type="Pfam" id="PF04773">
    <property type="entry name" value="FecR"/>
    <property type="match status" value="1"/>
</dbReference>
<dbReference type="EMBL" id="JBHSMF010000006">
    <property type="protein sequence ID" value="MFC5497611.1"/>
    <property type="molecule type" value="Genomic_DNA"/>
</dbReference>
<evidence type="ECO:0000313" key="4">
    <source>
        <dbReference type="Proteomes" id="UP001596037"/>
    </source>
</evidence>
<protein>
    <submittedName>
        <fullName evidence="3">FecR domain-containing protein</fullName>
    </submittedName>
</protein>
<comment type="caution">
    <text evidence="3">The sequence shown here is derived from an EMBL/GenBank/DDBJ whole genome shotgun (WGS) entry which is preliminary data.</text>
</comment>
<feature type="region of interest" description="Disordered" evidence="1">
    <location>
        <begin position="265"/>
        <end position="307"/>
    </location>
</feature>
<evidence type="ECO:0000313" key="3">
    <source>
        <dbReference type="EMBL" id="MFC5497611.1"/>
    </source>
</evidence>
<accession>A0ABW0NA99</accession>
<reference evidence="4" key="1">
    <citation type="journal article" date="2019" name="Int. J. Syst. Evol. Microbiol.">
        <title>The Global Catalogue of Microorganisms (GCM) 10K type strain sequencing project: providing services to taxonomists for standard genome sequencing and annotation.</title>
        <authorList>
            <consortium name="The Broad Institute Genomics Platform"/>
            <consortium name="The Broad Institute Genome Sequencing Center for Infectious Disease"/>
            <person name="Wu L."/>
            <person name="Ma J."/>
        </authorList>
    </citation>
    <scope>NUCLEOTIDE SEQUENCE [LARGE SCALE GENOMIC DNA]</scope>
    <source>
        <strain evidence="4">CCUG 57401</strain>
    </source>
</reference>
<evidence type="ECO:0000259" key="2">
    <source>
        <dbReference type="Pfam" id="PF04773"/>
    </source>
</evidence>
<name>A0ABW0NA99_9BURK</name>
<gene>
    <name evidence="3" type="ORF">ACFPOE_08710</name>
</gene>
<feature type="domain" description="FecR protein" evidence="2">
    <location>
        <begin position="74"/>
        <end position="159"/>
    </location>
</feature>
<evidence type="ECO:0000256" key="1">
    <source>
        <dbReference type="SAM" id="MobiDB-lite"/>
    </source>
</evidence>
<organism evidence="3 4">
    <name type="scientific">Caenimonas terrae</name>
    <dbReference type="NCBI Taxonomy" id="696074"/>
    <lineage>
        <taxon>Bacteria</taxon>
        <taxon>Pseudomonadati</taxon>
        <taxon>Pseudomonadota</taxon>
        <taxon>Betaproteobacteria</taxon>
        <taxon>Burkholderiales</taxon>
        <taxon>Comamonadaceae</taxon>
        <taxon>Caenimonas</taxon>
    </lineage>
</organism>